<dbReference type="GO" id="GO:1990281">
    <property type="term" value="C:efflux pump complex"/>
    <property type="evidence" value="ECO:0007669"/>
    <property type="project" value="TreeGrafter"/>
</dbReference>
<protein>
    <submittedName>
        <fullName evidence="5">Toluene efflux pump periplasmic linker protein TtgG</fullName>
    </submittedName>
</protein>
<dbReference type="PANTHER" id="PTHR30469:SF11">
    <property type="entry name" value="BLL4320 PROTEIN"/>
    <property type="match status" value="1"/>
</dbReference>
<evidence type="ECO:0000256" key="3">
    <source>
        <dbReference type="SAM" id="MobiDB-lite"/>
    </source>
</evidence>
<dbReference type="SUPFAM" id="SSF111369">
    <property type="entry name" value="HlyD-like secretion proteins"/>
    <property type="match status" value="1"/>
</dbReference>
<evidence type="ECO:0000256" key="1">
    <source>
        <dbReference type="ARBA" id="ARBA00009477"/>
    </source>
</evidence>
<name>A0A518GFS5_9BACT</name>
<evidence type="ECO:0000256" key="2">
    <source>
        <dbReference type="SAM" id="Coils"/>
    </source>
</evidence>
<dbReference type="PANTHER" id="PTHR30469">
    <property type="entry name" value="MULTIDRUG RESISTANCE PROTEIN MDTA"/>
    <property type="match status" value="1"/>
</dbReference>
<dbReference type="OrthoDB" id="9806939at2"/>
<dbReference type="Gene3D" id="2.40.420.20">
    <property type="match status" value="1"/>
</dbReference>
<evidence type="ECO:0000259" key="4">
    <source>
        <dbReference type="Pfam" id="PF25954"/>
    </source>
</evidence>
<dbReference type="KEGG" id="ahel:Q31a_58510"/>
<feature type="compositionally biased region" description="Basic and acidic residues" evidence="3">
    <location>
        <begin position="366"/>
        <end position="375"/>
    </location>
</feature>
<accession>A0A518GFS5</accession>
<evidence type="ECO:0000313" key="6">
    <source>
        <dbReference type="Proteomes" id="UP000318017"/>
    </source>
</evidence>
<feature type="domain" description="CusB-like beta-barrel" evidence="4">
    <location>
        <begin position="205"/>
        <end position="274"/>
    </location>
</feature>
<gene>
    <name evidence="5" type="primary">ttgG</name>
    <name evidence="5" type="ORF">Q31a_58510</name>
</gene>
<feature type="region of interest" description="Disordered" evidence="3">
    <location>
        <begin position="352"/>
        <end position="375"/>
    </location>
</feature>
<dbReference type="Proteomes" id="UP000318017">
    <property type="component" value="Chromosome"/>
</dbReference>
<proteinExistence type="inferred from homology"/>
<dbReference type="InterPro" id="IPR006143">
    <property type="entry name" value="RND_pump_MFP"/>
</dbReference>
<sequence>MKSLAVWISSALLVLSTLAVIAGLAYYKYSELEKAKLAPPPPESPIAVVLADAREITYRRNTTMIGSIVSPQSIMLSNEVAGTVRSIQFEPGAIVEQNQVLVELDTSVEIARLESAKARKRIAETTFERTKRAASTGAITANELDIATAELAQATAEMSELQAIIEKKTLRAPFRGRIGLSDTHPGQFLPSGFEIVSLHSIDDFVYVDFMIPQSAADSVQVGQEVKMLIQGQTQVGLVHALDSQADPRSRNLLARAKLFAPKGQLTPGESVKVYIEYGPQLVTAAVPVESLLTAPMQTFVYVATPDAEGAVRARERAVVIGPTQGGWLSIVSGLEVGEQVVADGAFKLRDGSLLTPPPSQEAVPETENRLPETTS</sequence>
<dbReference type="Gene3D" id="1.10.287.470">
    <property type="entry name" value="Helix hairpin bin"/>
    <property type="match status" value="1"/>
</dbReference>
<dbReference type="EMBL" id="CP036298">
    <property type="protein sequence ID" value="QDV27462.1"/>
    <property type="molecule type" value="Genomic_DNA"/>
</dbReference>
<organism evidence="5 6">
    <name type="scientific">Aureliella helgolandensis</name>
    <dbReference type="NCBI Taxonomy" id="2527968"/>
    <lineage>
        <taxon>Bacteria</taxon>
        <taxon>Pseudomonadati</taxon>
        <taxon>Planctomycetota</taxon>
        <taxon>Planctomycetia</taxon>
        <taxon>Pirellulales</taxon>
        <taxon>Pirellulaceae</taxon>
        <taxon>Aureliella</taxon>
    </lineage>
</organism>
<dbReference type="Pfam" id="PF25954">
    <property type="entry name" value="Beta-barrel_RND_2"/>
    <property type="match status" value="1"/>
</dbReference>
<reference evidence="5 6" key="1">
    <citation type="submission" date="2019-02" db="EMBL/GenBank/DDBJ databases">
        <title>Deep-cultivation of Planctomycetes and their phenomic and genomic characterization uncovers novel biology.</title>
        <authorList>
            <person name="Wiegand S."/>
            <person name="Jogler M."/>
            <person name="Boedeker C."/>
            <person name="Pinto D."/>
            <person name="Vollmers J."/>
            <person name="Rivas-Marin E."/>
            <person name="Kohn T."/>
            <person name="Peeters S.H."/>
            <person name="Heuer A."/>
            <person name="Rast P."/>
            <person name="Oberbeckmann S."/>
            <person name="Bunk B."/>
            <person name="Jeske O."/>
            <person name="Meyerdierks A."/>
            <person name="Storesund J.E."/>
            <person name="Kallscheuer N."/>
            <person name="Luecker S."/>
            <person name="Lage O.M."/>
            <person name="Pohl T."/>
            <person name="Merkel B.J."/>
            <person name="Hornburger P."/>
            <person name="Mueller R.-W."/>
            <person name="Bruemmer F."/>
            <person name="Labrenz M."/>
            <person name="Spormann A.M."/>
            <person name="Op den Camp H."/>
            <person name="Overmann J."/>
            <person name="Amann R."/>
            <person name="Jetten M.S.M."/>
            <person name="Mascher T."/>
            <person name="Medema M.H."/>
            <person name="Devos D.P."/>
            <person name="Kaster A.-K."/>
            <person name="Ovreas L."/>
            <person name="Rohde M."/>
            <person name="Galperin M.Y."/>
            <person name="Jogler C."/>
        </authorList>
    </citation>
    <scope>NUCLEOTIDE SEQUENCE [LARGE SCALE GENOMIC DNA]</scope>
    <source>
        <strain evidence="5 6">Q31a</strain>
    </source>
</reference>
<dbReference type="AlphaFoldDB" id="A0A518GFS5"/>
<dbReference type="RefSeq" id="WP_145084891.1">
    <property type="nucleotide sequence ID" value="NZ_CP036298.1"/>
</dbReference>
<dbReference type="NCBIfam" id="TIGR01730">
    <property type="entry name" value="RND_mfp"/>
    <property type="match status" value="1"/>
</dbReference>
<dbReference type="Gene3D" id="2.40.50.100">
    <property type="match status" value="1"/>
</dbReference>
<dbReference type="Gene3D" id="2.40.30.170">
    <property type="match status" value="1"/>
</dbReference>
<dbReference type="InterPro" id="IPR058792">
    <property type="entry name" value="Beta-barrel_RND_2"/>
</dbReference>
<keyword evidence="6" id="KW-1185">Reference proteome</keyword>
<evidence type="ECO:0000313" key="5">
    <source>
        <dbReference type="EMBL" id="QDV27462.1"/>
    </source>
</evidence>
<comment type="similarity">
    <text evidence="1">Belongs to the membrane fusion protein (MFP) (TC 8.A.1) family.</text>
</comment>
<dbReference type="GO" id="GO:0015562">
    <property type="term" value="F:efflux transmembrane transporter activity"/>
    <property type="evidence" value="ECO:0007669"/>
    <property type="project" value="TreeGrafter"/>
</dbReference>
<feature type="coiled-coil region" evidence="2">
    <location>
        <begin position="144"/>
        <end position="171"/>
    </location>
</feature>
<keyword evidence="2" id="KW-0175">Coiled coil</keyword>